<feature type="transmembrane region" description="Helical" evidence="5">
    <location>
        <begin position="95"/>
        <end position="115"/>
    </location>
</feature>
<dbReference type="Proteomes" id="UP000283634">
    <property type="component" value="Unassembled WGS sequence"/>
</dbReference>
<keyword evidence="6" id="KW-0808">Transferase</keyword>
<dbReference type="GO" id="GO:0016020">
    <property type="term" value="C:membrane"/>
    <property type="evidence" value="ECO:0007669"/>
    <property type="project" value="UniProtKB-SubCell"/>
</dbReference>
<dbReference type="GO" id="GO:0022857">
    <property type="term" value="F:transmembrane transporter activity"/>
    <property type="evidence" value="ECO:0007669"/>
    <property type="project" value="InterPro"/>
</dbReference>
<name>A0A3R7P1R0_TRYRA</name>
<dbReference type="GeneID" id="40324899"/>
<reference evidence="6 7" key="1">
    <citation type="journal article" date="2018" name="BMC Genomics">
        <title>Genomic comparison of Trypanosoma conorhini and Trypanosoma rangeli to Trypanosoma cruzi strains of high and low virulence.</title>
        <authorList>
            <person name="Bradwell K.R."/>
            <person name="Koparde V.N."/>
            <person name="Matveyev A.V."/>
            <person name="Serrano M.G."/>
            <person name="Alves J.M."/>
            <person name="Parikh H."/>
            <person name="Huang B."/>
            <person name="Lee V."/>
            <person name="Espinosa-Alvarez O."/>
            <person name="Ortiz P.A."/>
            <person name="Costa-Martins A.G."/>
            <person name="Teixeira M.M."/>
            <person name="Buck G.A."/>
        </authorList>
    </citation>
    <scope>NUCLEOTIDE SEQUENCE [LARGE SCALE GENOMIC DNA]</scope>
    <source>
        <strain evidence="6 7">AM80</strain>
    </source>
</reference>
<organism evidence="6 7">
    <name type="scientific">Trypanosoma rangeli</name>
    <dbReference type="NCBI Taxonomy" id="5698"/>
    <lineage>
        <taxon>Eukaryota</taxon>
        <taxon>Discoba</taxon>
        <taxon>Euglenozoa</taxon>
        <taxon>Kinetoplastea</taxon>
        <taxon>Metakinetoplastina</taxon>
        <taxon>Trypanosomatida</taxon>
        <taxon>Trypanosomatidae</taxon>
        <taxon>Trypanosoma</taxon>
        <taxon>Herpetosoma</taxon>
    </lineage>
</organism>
<keyword evidence="6" id="KW-0489">Methyltransferase</keyword>
<evidence type="ECO:0000256" key="1">
    <source>
        <dbReference type="ARBA" id="ARBA00004141"/>
    </source>
</evidence>
<evidence type="ECO:0000256" key="5">
    <source>
        <dbReference type="SAM" id="Phobius"/>
    </source>
</evidence>
<evidence type="ECO:0000313" key="6">
    <source>
        <dbReference type="EMBL" id="RNF11330.1"/>
    </source>
</evidence>
<dbReference type="EMBL" id="MKGL01000019">
    <property type="protein sequence ID" value="RNF11330.1"/>
    <property type="molecule type" value="Genomic_DNA"/>
</dbReference>
<comment type="subcellular location">
    <subcellularLocation>
        <location evidence="1">Membrane</location>
        <topology evidence="1">Multi-pass membrane protein</topology>
    </subcellularLocation>
</comment>
<dbReference type="EC" id="2.1.1.-" evidence="6"/>
<sequence length="217" mass="23909">MHGNWHHGALFFYRKRGTGVLQDAPLLSVGRSESGFPKKERDIEEATNFNEDDFEIPGVRQPTLGQLRATAIAGNDITSSCLYTTGIIVSMPGRFSCFASVFVSIILYLSCGIYAEVFGALPMNGGTYNAVLNTIDKNWAAQSATLSTLSYIETTVTSAASAGDYLQFKWNAIPSKWVSMGIFGVFAMMTLLGVKESFYAATGVVFFVFFCFIWRRF</sequence>
<evidence type="ECO:0000313" key="7">
    <source>
        <dbReference type="Proteomes" id="UP000283634"/>
    </source>
</evidence>
<dbReference type="Pfam" id="PF13520">
    <property type="entry name" value="AA_permease_2"/>
    <property type="match status" value="1"/>
</dbReference>
<feature type="transmembrane region" description="Helical" evidence="5">
    <location>
        <begin position="197"/>
        <end position="214"/>
    </location>
</feature>
<keyword evidence="7" id="KW-1185">Reference proteome</keyword>
<gene>
    <name evidence="6" type="ORF">TraAM80_00966</name>
</gene>
<keyword evidence="3 5" id="KW-1133">Transmembrane helix</keyword>
<accession>A0A3R7P1R0</accession>
<dbReference type="GO" id="GO:0032259">
    <property type="term" value="P:methylation"/>
    <property type="evidence" value="ECO:0007669"/>
    <property type="project" value="UniProtKB-KW"/>
</dbReference>
<evidence type="ECO:0000256" key="4">
    <source>
        <dbReference type="ARBA" id="ARBA00023136"/>
    </source>
</evidence>
<proteinExistence type="predicted"/>
<dbReference type="Gene3D" id="1.20.1740.10">
    <property type="entry name" value="Amino acid/polyamine transporter I"/>
    <property type="match status" value="1"/>
</dbReference>
<evidence type="ECO:0000256" key="3">
    <source>
        <dbReference type="ARBA" id="ARBA00022989"/>
    </source>
</evidence>
<keyword evidence="4 5" id="KW-0472">Membrane</keyword>
<dbReference type="GO" id="GO:0008168">
    <property type="term" value="F:methyltransferase activity"/>
    <property type="evidence" value="ECO:0007669"/>
    <property type="project" value="UniProtKB-KW"/>
</dbReference>
<dbReference type="AlphaFoldDB" id="A0A3R7P1R0"/>
<keyword evidence="2 5" id="KW-0812">Transmembrane</keyword>
<dbReference type="InterPro" id="IPR002293">
    <property type="entry name" value="AA/rel_permease1"/>
</dbReference>
<comment type="caution">
    <text evidence="6">The sequence shown here is derived from an EMBL/GenBank/DDBJ whole genome shotgun (WGS) entry which is preliminary data.</text>
</comment>
<dbReference type="RefSeq" id="XP_029242111.1">
    <property type="nucleotide sequence ID" value="XM_029378024.1"/>
</dbReference>
<dbReference type="OrthoDB" id="1718410at2759"/>
<evidence type="ECO:0000256" key="2">
    <source>
        <dbReference type="ARBA" id="ARBA00022692"/>
    </source>
</evidence>
<protein>
    <submittedName>
        <fullName evidence="6">Amino acid permease</fullName>
        <ecNumber evidence="6">2.1.1.-</ecNumber>
    </submittedName>
</protein>